<evidence type="ECO:0000313" key="5">
    <source>
        <dbReference type="RefSeq" id="XP_047737939.1"/>
    </source>
</evidence>
<protein>
    <submittedName>
        <fullName evidence="5">Patatin-like phospholipase domain-containing protein 2</fullName>
    </submittedName>
</protein>
<feature type="domain" description="PNPLA" evidence="3">
    <location>
        <begin position="1"/>
        <end position="122"/>
    </location>
</feature>
<keyword evidence="1" id="KW-0443">Lipid metabolism</keyword>
<evidence type="ECO:0000313" key="4">
    <source>
        <dbReference type="Proteomes" id="UP000694843"/>
    </source>
</evidence>
<dbReference type="RefSeq" id="XP_047737939.1">
    <property type="nucleotide sequence ID" value="XM_047881983.1"/>
</dbReference>
<dbReference type="OMA" id="PNDCYER"/>
<dbReference type="GeneID" id="125178385"/>
<evidence type="ECO:0000256" key="1">
    <source>
        <dbReference type="ARBA" id="ARBA00023098"/>
    </source>
</evidence>
<dbReference type="GO" id="GO:0005811">
    <property type="term" value="C:lipid droplet"/>
    <property type="evidence" value="ECO:0007669"/>
    <property type="project" value="TreeGrafter"/>
</dbReference>
<evidence type="ECO:0000259" key="3">
    <source>
        <dbReference type="PROSITE" id="PS51635"/>
    </source>
</evidence>
<dbReference type="InterPro" id="IPR016035">
    <property type="entry name" value="Acyl_Trfase/lysoPLipase"/>
</dbReference>
<dbReference type="AlphaFoldDB" id="A0A979FLN3"/>
<dbReference type="InterPro" id="IPR033562">
    <property type="entry name" value="PLPL"/>
</dbReference>
<dbReference type="GO" id="GO:0005737">
    <property type="term" value="C:cytoplasm"/>
    <property type="evidence" value="ECO:0007669"/>
    <property type="project" value="TreeGrafter"/>
</dbReference>
<dbReference type="SUPFAM" id="SSF52151">
    <property type="entry name" value="FabD/lysophospholipase-like"/>
    <property type="match status" value="1"/>
</dbReference>
<keyword evidence="4" id="KW-1185">Reference proteome</keyword>
<dbReference type="KEGG" id="hazt:125178385"/>
<dbReference type="GO" id="GO:0019433">
    <property type="term" value="P:triglyceride catabolic process"/>
    <property type="evidence" value="ECO:0007669"/>
    <property type="project" value="TreeGrafter"/>
</dbReference>
<dbReference type="PANTHER" id="PTHR12406:SF41">
    <property type="entry name" value="BRUMMER, ISOFORM B-RELATED"/>
    <property type="match status" value="1"/>
</dbReference>
<dbReference type="InterPro" id="IPR002641">
    <property type="entry name" value="PNPLA_dom"/>
</dbReference>
<dbReference type="GO" id="GO:0016020">
    <property type="term" value="C:membrane"/>
    <property type="evidence" value="ECO:0007669"/>
    <property type="project" value="TreeGrafter"/>
</dbReference>
<dbReference type="PANTHER" id="PTHR12406">
    <property type="entry name" value="CALCIUM-INDEPENDENT PHOSPHOLIPASE A2 IPLA2 -RELATED"/>
    <property type="match status" value="1"/>
</dbReference>
<sequence>MVVEGGVIMSCVLQAATDARARALGPLSPTFNIHNQLRAGLSLVLPPDAHVRVNGRLLVSLTRVSDGRNVLLSRFWSRQELIEALLCTSFIPFFSGLRPGKVRGVRYIDGGFSDNTPVTSPVAVTVSPFAGEADICPADNSASMMAESCHRLDGGTELLSGGETEGDGDVCAAPWDVLFVVCDEMVSTYFSWLEKLTKKPG</sequence>
<proteinExistence type="predicted"/>
<dbReference type="PROSITE" id="PS51635">
    <property type="entry name" value="PNPLA"/>
    <property type="match status" value="1"/>
</dbReference>
<reference evidence="5" key="1">
    <citation type="submission" date="2025-08" db="UniProtKB">
        <authorList>
            <consortium name="RefSeq"/>
        </authorList>
    </citation>
    <scope>IDENTIFICATION</scope>
    <source>
        <tissue evidence="5">Whole organism</tissue>
    </source>
</reference>
<dbReference type="Proteomes" id="UP000694843">
    <property type="component" value="Unplaced"/>
</dbReference>
<comment type="caution">
    <text evidence="2">Lacks conserved residue(s) required for the propagation of feature annotation.</text>
</comment>
<dbReference type="GO" id="GO:0055088">
    <property type="term" value="P:lipid homeostasis"/>
    <property type="evidence" value="ECO:0007669"/>
    <property type="project" value="TreeGrafter"/>
</dbReference>
<feature type="short sequence motif" description="DGA/G" evidence="2">
    <location>
        <begin position="109"/>
        <end position="111"/>
    </location>
</feature>
<accession>A0A979FLN3</accession>
<dbReference type="OrthoDB" id="197155at2759"/>
<dbReference type="Gene3D" id="3.40.1090.10">
    <property type="entry name" value="Cytosolic phospholipase A2 catalytic domain"/>
    <property type="match status" value="1"/>
</dbReference>
<gene>
    <name evidence="5" type="primary">LOC125178385</name>
</gene>
<organism evidence="4 5">
    <name type="scientific">Hyalella azteca</name>
    <name type="common">Amphipod</name>
    <dbReference type="NCBI Taxonomy" id="294128"/>
    <lineage>
        <taxon>Eukaryota</taxon>
        <taxon>Metazoa</taxon>
        <taxon>Ecdysozoa</taxon>
        <taxon>Arthropoda</taxon>
        <taxon>Crustacea</taxon>
        <taxon>Multicrustacea</taxon>
        <taxon>Malacostraca</taxon>
        <taxon>Eumalacostraca</taxon>
        <taxon>Peracarida</taxon>
        <taxon>Amphipoda</taxon>
        <taxon>Senticaudata</taxon>
        <taxon>Talitrida</taxon>
        <taxon>Talitroidea</taxon>
        <taxon>Hyalellidae</taxon>
        <taxon>Hyalella</taxon>
    </lineage>
</organism>
<dbReference type="GO" id="GO:0004806">
    <property type="term" value="F:triacylglycerol lipase activity"/>
    <property type="evidence" value="ECO:0007669"/>
    <property type="project" value="TreeGrafter"/>
</dbReference>
<evidence type="ECO:0000256" key="2">
    <source>
        <dbReference type="PROSITE-ProRule" id="PRU01161"/>
    </source>
</evidence>
<name>A0A979FLN3_HYAAZ</name>
<dbReference type="Pfam" id="PF01734">
    <property type="entry name" value="Patatin"/>
    <property type="match status" value="1"/>
</dbReference>